<keyword evidence="1" id="KW-1133">Transmembrane helix</keyword>
<keyword evidence="3" id="KW-1185">Reference proteome</keyword>
<dbReference type="AlphaFoldDB" id="A0A927PLG0"/>
<comment type="caution">
    <text evidence="2">The sequence shown here is derived from an EMBL/GenBank/DDBJ whole genome shotgun (WGS) entry which is preliminary data.</text>
</comment>
<dbReference type="Proteomes" id="UP000642993">
    <property type="component" value="Unassembled WGS sequence"/>
</dbReference>
<feature type="transmembrane region" description="Helical" evidence="1">
    <location>
        <begin position="45"/>
        <end position="67"/>
    </location>
</feature>
<accession>A0A927PLG0</accession>
<protein>
    <submittedName>
        <fullName evidence="2">Uncharacterized protein</fullName>
    </submittedName>
</protein>
<reference evidence="2" key="1">
    <citation type="submission" date="2020-09" db="EMBL/GenBank/DDBJ databases">
        <title>Hoyosella lacisalsi sp. nov., a halotolerant actinobacterium isolated from soil of Lake Gudzhirganskoe.</title>
        <authorList>
            <person name="Yang Q."/>
            <person name="Guo P.Y."/>
            <person name="Liu S.W."/>
            <person name="Li F.N."/>
            <person name="Sun C.H."/>
        </authorList>
    </citation>
    <scope>NUCLEOTIDE SEQUENCE</scope>
    <source>
        <strain evidence="2">G463</strain>
    </source>
</reference>
<evidence type="ECO:0000256" key="1">
    <source>
        <dbReference type="SAM" id="Phobius"/>
    </source>
</evidence>
<feature type="transmembrane region" description="Helical" evidence="1">
    <location>
        <begin position="231"/>
        <end position="249"/>
    </location>
</feature>
<sequence>MSVLVLLLVKGLSEGAGNGTAVEETATTSTPLADITEVLNYLSGISGAAFIAAALVSLSSAYIVGYASRSAAFSMLRYYVGVRKFVRWMGALIVRKLCDLWRWLKVGLSNSNSDGVNIDPAKSKSSTSLGETNLEDLVRLFSASAVSDIVNLHPVLQKYDSDASGGSRSVGGGNEPTLGFDVFEYCKFWLQRYCPDMSLRAIEVDINVLVSATVPVALTGFYAGSYWSNEFMHGLLGLIPAILLLRIAARKQRTERWGALRNFAMDYLIRLAAQSYPPDIKKYESGLAS</sequence>
<feature type="transmembrane region" description="Helical" evidence="1">
    <location>
        <begin position="206"/>
        <end position="225"/>
    </location>
</feature>
<dbReference type="RefSeq" id="WP_192037792.1">
    <property type="nucleotide sequence ID" value="NZ_JACYWE010000001.1"/>
</dbReference>
<proteinExistence type="predicted"/>
<dbReference type="EMBL" id="JACYWE010000001">
    <property type="protein sequence ID" value="MBD8505342.1"/>
    <property type="molecule type" value="Genomic_DNA"/>
</dbReference>
<keyword evidence="1" id="KW-0812">Transmembrane</keyword>
<evidence type="ECO:0000313" key="2">
    <source>
        <dbReference type="EMBL" id="MBD8505342.1"/>
    </source>
</evidence>
<organism evidence="2 3">
    <name type="scientific">Lolliginicoccus lacisalsi</name>
    <dbReference type="NCBI Taxonomy" id="2742202"/>
    <lineage>
        <taxon>Bacteria</taxon>
        <taxon>Bacillati</taxon>
        <taxon>Actinomycetota</taxon>
        <taxon>Actinomycetes</taxon>
        <taxon>Mycobacteriales</taxon>
        <taxon>Hoyosellaceae</taxon>
        <taxon>Lolliginicoccus</taxon>
    </lineage>
</organism>
<keyword evidence="1" id="KW-0472">Membrane</keyword>
<name>A0A927PLG0_9ACTN</name>
<evidence type="ECO:0000313" key="3">
    <source>
        <dbReference type="Proteomes" id="UP000642993"/>
    </source>
</evidence>
<gene>
    <name evidence="2" type="ORF">HT102_02420</name>
</gene>